<keyword evidence="5" id="KW-0812">Transmembrane</keyword>
<feature type="signal peptide" evidence="9">
    <location>
        <begin position="1"/>
        <end position="29"/>
    </location>
</feature>
<dbReference type="Pfam" id="PF02321">
    <property type="entry name" value="OEP"/>
    <property type="match status" value="2"/>
</dbReference>
<evidence type="ECO:0000256" key="6">
    <source>
        <dbReference type="ARBA" id="ARBA00023136"/>
    </source>
</evidence>
<dbReference type="GO" id="GO:1990281">
    <property type="term" value="C:efflux pump complex"/>
    <property type="evidence" value="ECO:0007669"/>
    <property type="project" value="TreeGrafter"/>
</dbReference>
<protein>
    <submittedName>
        <fullName evidence="10">Transporter</fullName>
    </submittedName>
</protein>
<evidence type="ECO:0000256" key="3">
    <source>
        <dbReference type="ARBA" id="ARBA00022448"/>
    </source>
</evidence>
<dbReference type="RefSeq" id="WP_054409045.1">
    <property type="nucleotide sequence ID" value="NZ_FOYA01000005.1"/>
</dbReference>
<keyword evidence="4" id="KW-1134">Transmembrane beta strand</keyword>
<name>A0A0M8MKH1_9FLAO</name>
<feature type="coiled-coil region" evidence="8">
    <location>
        <begin position="348"/>
        <end position="438"/>
    </location>
</feature>
<evidence type="ECO:0000256" key="1">
    <source>
        <dbReference type="ARBA" id="ARBA00004442"/>
    </source>
</evidence>
<dbReference type="SUPFAM" id="SSF56954">
    <property type="entry name" value="Outer membrane efflux proteins (OEP)"/>
    <property type="match status" value="1"/>
</dbReference>
<dbReference type="Proteomes" id="UP000037755">
    <property type="component" value="Unassembled WGS sequence"/>
</dbReference>
<comment type="caution">
    <text evidence="10">The sequence shown here is derived from an EMBL/GenBank/DDBJ whole genome shotgun (WGS) entry which is preliminary data.</text>
</comment>
<organism evidence="10 11">
    <name type="scientific">Flavobacterium akiainvivens</name>
    <dbReference type="NCBI Taxonomy" id="1202724"/>
    <lineage>
        <taxon>Bacteria</taxon>
        <taxon>Pseudomonadati</taxon>
        <taxon>Bacteroidota</taxon>
        <taxon>Flavobacteriia</taxon>
        <taxon>Flavobacteriales</taxon>
        <taxon>Flavobacteriaceae</taxon>
        <taxon>Flavobacterium</taxon>
    </lineage>
</organism>
<keyword evidence="9" id="KW-0732">Signal</keyword>
<dbReference type="AlphaFoldDB" id="A0A0M8MKH1"/>
<keyword evidence="3" id="KW-0813">Transport</keyword>
<dbReference type="InterPro" id="IPR051906">
    <property type="entry name" value="TolC-like"/>
</dbReference>
<dbReference type="GO" id="GO:0009279">
    <property type="term" value="C:cell outer membrane"/>
    <property type="evidence" value="ECO:0007669"/>
    <property type="project" value="UniProtKB-SubCell"/>
</dbReference>
<evidence type="ECO:0000256" key="9">
    <source>
        <dbReference type="SAM" id="SignalP"/>
    </source>
</evidence>
<keyword evidence="8" id="KW-0175">Coiled coil</keyword>
<evidence type="ECO:0000256" key="5">
    <source>
        <dbReference type="ARBA" id="ARBA00022692"/>
    </source>
</evidence>
<dbReference type="Gene3D" id="1.20.1600.10">
    <property type="entry name" value="Outer membrane efflux proteins (OEP)"/>
    <property type="match status" value="1"/>
</dbReference>
<keyword evidence="11" id="KW-1185">Reference proteome</keyword>
<evidence type="ECO:0000256" key="8">
    <source>
        <dbReference type="SAM" id="Coils"/>
    </source>
</evidence>
<evidence type="ECO:0000256" key="2">
    <source>
        <dbReference type="ARBA" id="ARBA00007613"/>
    </source>
</evidence>
<dbReference type="PANTHER" id="PTHR30026:SF20">
    <property type="entry name" value="OUTER MEMBRANE PROTEIN TOLC"/>
    <property type="match status" value="1"/>
</dbReference>
<dbReference type="InterPro" id="IPR003423">
    <property type="entry name" value="OMP_efflux"/>
</dbReference>
<dbReference type="EMBL" id="LIYD01000005">
    <property type="protein sequence ID" value="KOS07388.1"/>
    <property type="molecule type" value="Genomic_DNA"/>
</dbReference>
<gene>
    <name evidence="10" type="ORF">AM493_16065</name>
</gene>
<dbReference type="PATRIC" id="fig|1202724.3.peg.3338"/>
<reference evidence="10 11" key="1">
    <citation type="submission" date="2015-08" db="EMBL/GenBank/DDBJ databases">
        <title>Whole genome sequence of Flavobacterium akiainvivens IK-1T, from decaying Wikstroemia oahuensis, an endemic Hawaiian shrub.</title>
        <authorList>
            <person name="Wan X."/>
            <person name="Hou S."/>
            <person name="Saito J."/>
            <person name="Donachie S."/>
        </authorList>
    </citation>
    <scope>NUCLEOTIDE SEQUENCE [LARGE SCALE GENOMIC DNA]</scope>
    <source>
        <strain evidence="10 11">IK-1</strain>
    </source>
</reference>
<feature type="chain" id="PRO_5005818490" evidence="9">
    <location>
        <begin position="30"/>
        <end position="458"/>
    </location>
</feature>
<dbReference type="STRING" id="1202724.AM493_16065"/>
<dbReference type="GO" id="GO:0015562">
    <property type="term" value="F:efflux transmembrane transporter activity"/>
    <property type="evidence" value="ECO:0007669"/>
    <property type="project" value="InterPro"/>
</dbReference>
<evidence type="ECO:0000256" key="7">
    <source>
        <dbReference type="ARBA" id="ARBA00023237"/>
    </source>
</evidence>
<dbReference type="GO" id="GO:0015288">
    <property type="term" value="F:porin activity"/>
    <property type="evidence" value="ECO:0007669"/>
    <property type="project" value="TreeGrafter"/>
</dbReference>
<accession>A0A0M8MKH1</accession>
<evidence type="ECO:0000256" key="4">
    <source>
        <dbReference type="ARBA" id="ARBA00022452"/>
    </source>
</evidence>
<proteinExistence type="inferred from homology"/>
<keyword evidence="7" id="KW-0998">Cell outer membrane</keyword>
<evidence type="ECO:0000313" key="11">
    <source>
        <dbReference type="Proteomes" id="UP000037755"/>
    </source>
</evidence>
<dbReference type="PANTHER" id="PTHR30026">
    <property type="entry name" value="OUTER MEMBRANE PROTEIN TOLC"/>
    <property type="match status" value="1"/>
</dbReference>
<keyword evidence="6" id="KW-0472">Membrane</keyword>
<comment type="subcellular location">
    <subcellularLocation>
        <location evidence="1">Cell outer membrane</location>
    </subcellularLocation>
</comment>
<evidence type="ECO:0000313" key="10">
    <source>
        <dbReference type="EMBL" id="KOS07388.1"/>
    </source>
</evidence>
<sequence length="458" mass="51171">MKTQSKIRSITQSGFALFMALLAFVQVQAQTVPAQNITLKDAVNYALQNKADAAKAKLDVQNSEYQIEEVRSQALPTISIDGSVTYNPILQLNALPGDFFGAPGTTILAPLGQKWNSVAGVTLTQKLFDQSVFTGLKAARTTREFYQVNAQLTEEQVIERVATAYYQVYIQKQNLGVLDSTYANTLEVRNIIKGQFDNGLARKIDLDRMNVNLNNISSQRQKVLNAVQQQENALKFYMGMPIETPIVLPDTEFEIATLASSNVPDATTRTEYLVLKKQEELYLFDKKAKQAAYYPTLSLTAGYNYIGQGPELPWFAKPSDGVYWSDYSTIGLNLHIPVFTGFGTRAKVRQADIQLKKTEQDIKDTKLALDLEYKNAVTQIDNSLTTIENQKENVKLAQEVMDNTQNNYQQGLAPLTDLLDAENSLIEAQNNYNAAMLDYKLAEVQLIKAKGELQTLKN</sequence>
<comment type="similarity">
    <text evidence="2">Belongs to the outer membrane factor (OMF) (TC 1.B.17) family.</text>
</comment>